<keyword evidence="7" id="KW-0539">Nucleus</keyword>
<comment type="subcellular location">
    <subcellularLocation>
        <location evidence="2">Cytoplasm</location>
    </subcellularLocation>
    <subcellularLocation>
        <location evidence="1">Nucleus</location>
    </subcellularLocation>
</comment>
<dbReference type="InterPro" id="IPR038881">
    <property type="entry name" value="Yae1-like"/>
</dbReference>
<dbReference type="PANTHER" id="PTHR18829:SF0">
    <property type="entry name" value="PROTEIN YAE1 HOMOLOG"/>
    <property type="match status" value="1"/>
</dbReference>
<evidence type="ECO:0000256" key="7">
    <source>
        <dbReference type="ARBA" id="ARBA00023242"/>
    </source>
</evidence>
<name>A0A0L0HJX0_SPIPD</name>
<comment type="similarity">
    <text evidence="3">Belongs to the YAE1 family.</text>
</comment>
<keyword evidence="6" id="KW-0963">Cytoplasm</keyword>
<dbReference type="GO" id="GO:0005737">
    <property type="term" value="C:cytoplasm"/>
    <property type="evidence" value="ECO:0007669"/>
    <property type="project" value="UniProtKB-SubCell"/>
</dbReference>
<proteinExistence type="inferred from homology"/>
<dbReference type="GeneID" id="27687667"/>
<dbReference type="GO" id="GO:0005634">
    <property type="term" value="C:nucleus"/>
    <property type="evidence" value="ECO:0007669"/>
    <property type="project" value="UniProtKB-SubCell"/>
</dbReference>
<evidence type="ECO:0000313" key="10">
    <source>
        <dbReference type="Proteomes" id="UP000053201"/>
    </source>
</evidence>
<dbReference type="AlphaFoldDB" id="A0A0L0HJX0"/>
<dbReference type="OrthoDB" id="20086at2759"/>
<dbReference type="Pfam" id="PF09811">
    <property type="entry name" value="Yae1_N"/>
    <property type="match status" value="1"/>
</dbReference>
<evidence type="ECO:0000256" key="6">
    <source>
        <dbReference type="ARBA" id="ARBA00022490"/>
    </source>
</evidence>
<dbReference type="InterPro" id="IPR019191">
    <property type="entry name" value="Essential_protein_Yae1_N"/>
</dbReference>
<dbReference type="Proteomes" id="UP000053201">
    <property type="component" value="Unassembled WGS sequence"/>
</dbReference>
<feature type="domain" description="Essential protein Yae1 N-terminal" evidence="8">
    <location>
        <begin position="36"/>
        <end position="74"/>
    </location>
</feature>
<organism evidence="9 10">
    <name type="scientific">Spizellomyces punctatus (strain DAOM BR117)</name>
    <dbReference type="NCBI Taxonomy" id="645134"/>
    <lineage>
        <taxon>Eukaryota</taxon>
        <taxon>Fungi</taxon>
        <taxon>Fungi incertae sedis</taxon>
        <taxon>Chytridiomycota</taxon>
        <taxon>Chytridiomycota incertae sedis</taxon>
        <taxon>Chytridiomycetes</taxon>
        <taxon>Spizellomycetales</taxon>
        <taxon>Spizellomycetaceae</taxon>
        <taxon>Spizellomyces</taxon>
    </lineage>
</organism>
<sequence>MDDVWNDAEGLSDSQYDKQVAERNWNRLQDQHGVVGYKEGITEGKQVSLQQGFDRGFKDAAGIGFQLGALRGLLSTLIQVYTLSPKAATSISPSNLSTLQSLHAELEALSVDHVFTLAYFKATDTTRPDAPNSATTGCESGGGCCKASGERDEMKEGGGCCKVRKGEATGAEGLSCSSPDVSDVAADSVKDYPSRVVESYRSKVATLLTTLGWDTDELL</sequence>
<accession>A0A0L0HJX0</accession>
<dbReference type="EMBL" id="KQ257455">
    <property type="protein sequence ID" value="KND01114.1"/>
    <property type="molecule type" value="Genomic_DNA"/>
</dbReference>
<dbReference type="InParanoid" id="A0A0L0HJX0"/>
<evidence type="ECO:0000259" key="8">
    <source>
        <dbReference type="Pfam" id="PF09811"/>
    </source>
</evidence>
<gene>
    <name evidence="9" type="ORF">SPPG_04204</name>
</gene>
<reference evidence="9 10" key="1">
    <citation type="submission" date="2009-08" db="EMBL/GenBank/DDBJ databases">
        <title>The Genome Sequence of Spizellomyces punctatus strain DAOM BR117.</title>
        <authorList>
            <consortium name="The Broad Institute Genome Sequencing Platform"/>
            <person name="Russ C."/>
            <person name="Cuomo C."/>
            <person name="Shea T."/>
            <person name="Young S.K."/>
            <person name="Zeng Q."/>
            <person name="Koehrsen M."/>
            <person name="Haas B."/>
            <person name="Borodovsky M."/>
            <person name="Guigo R."/>
            <person name="Alvarado L."/>
            <person name="Berlin A."/>
            <person name="Bochicchio J."/>
            <person name="Borenstein D."/>
            <person name="Chapman S."/>
            <person name="Chen Z."/>
            <person name="Engels R."/>
            <person name="Freedman E."/>
            <person name="Gellesch M."/>
            <person name="Goldberg J."/>
            <person name="Griggs A."/>
            <person name="Gujja S."/>
            <person name="Heiman D."/>
            <person name="Hepburn T."/>
            <person name="Howarth C."/>
            <person name="Jen D."/>
            <person name="Larson L."/>
            <person name="Lewis B."/>
            <person name="Mehta T."/>
            <person name="Park D."/>
            <person name="Pearson M."/>
            <person name="Roberts A."/>
            <person name="Saif S."/>
            <person name="Shenoy N."/>
            <person name="Sisk P."/>
            <person name="Stolte C."/>
            <person name="Sykes S."/>
            <person name="Thomson T."/>
            <person name="Walk T."/>
            <person name="White J."/>
            <person name="Yandava C."/>
            <person name="Burger G."/>
            <person name="Gray M.W."/>
            <person name="Holland P.W.H."/>
            <person name="King N."/>
            <person name="Lang F.B.F."/>
            <person name="Roger A.J."/>
            <person name="Ruiz-Trillo I."/>
            <person name="Lander E."/>
            <person name="Nusbaum C."/>
        </authorList>
    </citation>
    <scope>NUCLEOTIDE SEQUENCE [LARGE SCALE GENOMIC DNA]</scope>
    <source>
        <strain evidence="9 10">DAOM BR117</strain>
    </source>
</reference>
<evidence type="ECO:0000256" key="1">
    <source>
        <dbReference type="ARBA" id="ARBA00004123"/>
    </source>
</evidence>
<evidence type="ECO:0000256" key="3">
    <source>
        <dbReference type="ARBA" id="ARBA00007096"/>
    </source>
</evidence>
<evidence type="ECO:0000256" key="2">
    <source>
        <dbReference type="ARBA" id="ARBA00004496"/>
    </source>
</evidence>
<keyword evidence="10" id="KW-1185">Reference proteome</keyword>
<dbReference type="STRING" id="645134.A0A0L0HJX0"/>
<evidence type="ECO:0000256" key="5">
    <source>
        <dbReference type="ARBA" id="ARBA00018400"/>
    </source>
</evidence>
<dbReference type="OMA" id="NIGMEFG"/>
<evidence type="ECO:0000313" key="9">
    <source>
        <dbReference type="EMBL" id="KND01114.1"/>
    </source>
</evidence>
<protein>
    <recommendedName>
        <fullName evidence="5">Protein YAE1</fullName>
    </recommendedName>
    <alternativeName>
        <fullName evidence="4">Protein yae1</fullName>
    </alternativeName>
</protein>
<dbReference type="RefSeq" id="XP_016609153.1">
    <property type="nucleotide sequence ID" value="XM_016752449.1"/>
</dbReference>
<dbReference type="PANTHER" id="PTHR18829">
    <property type="entry name" value="PROTEIN YAE1 HOMOLOG"/>
    <property type="match status" value="1"/>
</dbReference>
<dbReference type="eggNOG" id="KOG4774">
    <property type="taxonomic scope" value="Eukaryota"/>
</dbReference>
<dbReference type="VEuPathDB" id="FungiDB:SPPG_04204"/>
<evidence type="ECO:0000256" key="4">
    <source>
        <dbReference type="ARBA" id="ARBA00017286"/>
    </source>
</evidence>